<dbReference type="EMBL" id="CP028489">
    <property type="protein sequence ID" value="AVX40718.1"/>
    <property type="molecule type" value="Genomic_DNA"/>
</dbReference>
<evidence type="ECO:0000313" key="2">
    <source>
        <dbReference type="EMBL" id="AVX40718.1"/>
    </source>
</evidence>
<dbReference type="Proteomes" id="UP000240908">
    <property type="component" value="Plasmid unnamed2"/>
</dbReference>
<keyword evidence="2" id="KW-0614">Plasmid</keyword>
<keyword evidence="1" id="KW-0472">Membrane</keyword>
<feature type="transmembrane region" description="Helical" evidence="1">
    <location>
        <begin position="109"/>
        <end position="131"/>
    </location>
</feature>
<keyword evidence="3" id="KW-1185">Reference proteome</keyword>
<accession>A0ABM6V0A0</accession>
<organism evidence="2 3">
    <name type="scientific">Yersinia massiliensis</name>
    <dbReference type="NCBI Taxonomy" id="419257"/>
    <lineage>
        <taxon>Bacteria</taxon>
        <taxon>Pseudomonadati</taxon>
        <taxon>Pseudomonadota</taxon>
        <taxon>Gammaproteobacteria</taxon>
        <taxon>Enterobacterales</taxon>
        <taxon>Yersiniaceae</taxon>
        <taxon>Yersinia</taxon>
    </lineage>
</organism>
<gene>
    <name evidence="2" type="ORF">DA391_23885</name>
</gene>
<protein>
    <submittedName>
        <fullName evidence="2">Uncharacterized protein</fullName>
    </submittedName>
</protein>
<sequence length="133" mass="15297">MKYKSLPKELELIEHSISNINLGERKENIENGFKQLLLSCNGKVDSDFYGEAVKLKCLLIKQRNTLRISGCEEDSLHNLTAAIEFFKDLSWNYFRTTLQAESIADTIRLYFGPCLFALVITTFFFGAYILVTR</sequence>
<geneLocation type="plasmid" evidence="2 3">
    <name>unnamed2</name>
</geneLocation>
<keyword evidence="1" id="KW-0812">Transmembrane</keyword>
<reference evidence="3" key="1">
    <citation type="journal article" date="2018" name="Genome Announc.">
        <title>First complete genome sequence of Yersinia massiliensis.</title>
        <authorList>
            <person name="Thomas M.C."/>
            <person name="Arling V."/>
            <person name="Goji N."/>
            <person name="Janzen T.W."/>
            <person name="Duceppe M.-O."/>
            <person name="Mathews A."/>
            <person name="Carrillo C."/>
            <person name="Amoako K."/>
        </authorList>
    </citation>
    <scope>NUCLEOTIDE SEQUENCE [LARGE SCALE GENOMIC DNA]</scope>
    <source>
        <strain evidence="3">GTA</strain>
        <plasmid evidence="3">unnamed2</plasmid>
    </source>
</reference>
<evidence type="ECO:0000313" key="3">
    <source>
        <dbReference type="Proteomes" id="UP000240908"/>
    </source>
</evidence>
<dbReference type="RefSeq" id="WP_108088368.1">
    <property type="nucleotide sequence ID" value="NZ_CP028489.1"/>
</dbReference>
<proteinExistence type="predicted"/>
<name>A0ABM6V0A0_9GAMM</name>
<evidence type="ECO:0000256" key="1">
    <source>
        <dbReference type="SAM" id="Phobius"/>
    </source>
</evidence>
<keyword evidence="1" id="KW-1133">Transmembrane helix</keyword>